<evidence type="ECO:0000313" key="7">
    <source>
        <dbReference type="EMBL" id="MFC0050741.1"/>
    </source>
</evidence>
<dbReference type="EC" id="1.6.5.-" evidence="7"/>
<keyword evidence="5 7" id="KW-0560">Oxidoreductase</keyword>
<evidence type="ECO:0000256" key="4">
    <source>
        <dbReference type="ARBA" id="ARBA00022827"/>
    </source>
</evidence>
<name>A0ABV6BIQ0_9GAMM</name>
<feature type="domain" description="FAD/NAD(P)-binding" evidence="6">
    <location>
        <begin position="5"/>
        <end position="335"/>
    </location>
</feature>
<dbReference type="RefSeq" id="WP_377248914.1">
    <property type="nucleotide sequence ID" value="NZ_JBHLXP010000011.1"/>
</dbReference>
<dbReference type="Gene3D" id="3.50.50.100">
    <property type="match status" value="1"/>
</dbReference>
<evidence type="ECO:0000256" key="1">
    <source>
        <dbReference type="ARBA" id="ARBA00001974"/>
    </source>
</evidence>
<dbReference type="PRINTS" id="PR00411">
    <property type="entry name" value="PNDRDTASEI"/>
</dbReference>
<evidence type="ECO:0000256" key="3">
    <source>
        <dbReference type="ARBA" id="ARBA00022630"/>
    </source>
</evidence>
<evidence type="ECO:0000259" key="6">
    <source>
        <dbReference type="Pfam" id="PF07992"/>
    </source>
</evidence>
<dbReference type="GO" id="GO:0016491">
    <property type="term" value="F:oxidoreductase activity"/>
    <property type="evidence" value="ECO:0007669"/>
    <property type="project" value="UniProtKB-KW"/>
</dbReference>
<gene>
    <name evidence="7" type="ORF">ACFFJP_20860</name>
</gene>
<dbReference type="InterPro" id="IPR036188">
    <property type="entry name" value="FAD/NAD-bd_sf"/>
</dbReference>
<keyword evidence="4" id="KW-0274">FAD</keyword>
<organism evidence="7 8">
    <name type="scientific">Rheinheimera tilapiae</name>
    <dbReference type="NCBI Taxonomy" id="875043"/>
    <lineage>
        <taxon>Bacteria</taxon>
        <taxon>Pseudomonadati</taxon>
        <taxon>Pseudomonadota</taxon>
        <taxon>Gammaproteobacteria</taxon>
        <taxon>Chromatiales</taxon>
        <taxon>Chromatiaceae</taxon>
        <taxon>Rheinheimera</taxon>
    </lineage>
</organism>
<dbReference type="Pfam" id="PF07992">
    <property type="entry name" value="Pyr_redox_2"/>
    <property type="match status" value="1"/>
</dbReference>
<evidence type="ECO:0000313" key="8">
    <source>
        <dbReference type="Proteomes" id="UP001589813"/>
    </source>
</evidence>
<protein>
    <submittedName>
        <fullName evidence="7">NAD(P)/FAD-dependent oxidoreductase</fullName>
        <ecNumber evidence="7">1.6.5.-</ecNumber>
    </submittedName>
</protein>
<dbReference type="EMBL" id="JBHLXP010000011">
    <property type="protein sequence ID" value="MFC0050741.1"/>
    <property type="molecule type" value="Genomic_DNA"/>
</dbReference>
<keyword evidence="3" id="KW-0285">Flavoprotein</keyword>
<dbReference type="PANTHER" id="PTHR42913:SF3">
    <property type="entry name" value="64 KDA MITOCHONDRIAL NADH DEHYDROGENASE (EUROFUNG)"/>
    <property type="match status" value="1"/>
</dbReference>
<comment type="caution">
    <text evidence="7">The sequence shown here is derived from an EMBL/GenBank/DDBJ whole genome shotgun (WGS) entry which is preliminary data.</text>
</comment>
<dbReference type="InterPro" id="IPR023753">
    <property type="entry name" value="FAD/NAD-binding_dom"/>
</dbReference>
<accession>A0ABV6BIQ0</accession>
<comment type="similarity">
    <text evidence="2">Belongs to the NADH dehydrogenase family.</text>
</comment>
<dbReference type="PRINTS" id="PR00368">
    <property type="entry name" value="FADPNR"/>
</dbReference>
<dbReference type="SUPFAM" id="SSF51905">
    <property type="entry name" value="FAD/NAD(P)-binding domain"/>
    <property type="match status" value="2"/>
</dbReference>
<dbReference type="InterPro" id="IPR051169">
    <property type="entry name" value="NADH-Q_oxidoreductase"/>
</dbReference>
<dbReference type="Proteomes" id="UP001589813">
    <property type="component" value="Unassembled WGS sequence"/>
</dbReference>
<dbReference type="PANTHER" id="PTHR42913">
    <property type="entry name" value="APOPTOSIS-INDUCING FACTOR 1"/>
    <property type="match status" value="1"/>
</dbReference>
<sequence>MAIPRILVIGGGAGGLELATSLGNKLGKSGRAAVTLVDRNPTHIWKPLLHEVATGTLDVDIDQITYRAHASAHHFEFQLGTMTGLDRDQRQVILAPLTDEQGEEVLAERRVGYDYLVLAIGSISNHFNTPGIAEHCIFLDSPAQANRFQRRLLEAYIKLNSPQHPKENLNIAIVGAGATGVELSAELHHAARELNQYGFNEMKRDRLKITVVEAGPRILPALPERIAAAAHQELVKLGVDVRVATKVTAATEDGLQLGDEFLPAELMVWAAGIKAPDFLKDLAGLENNRLNQLLVLPTLQTTRDSQIYVIGDAAGCPLPDNKWVPPRAQSAHQMASHVLKNLMAALNGKPQTDYQYKDHGSLISLSRFGTVGSLMGNLVGGAMMIEGRIARMAYISLYRMHQVALHGWLRTIAISVIGRINKIIRPRLKLH</sequence>
<evidence type="ECO:0000256" key="2">
    <source>
        <dbReference type="ARBA" id="ARBA00005272"/>
    </source>
</evidence>
<reference evidence="7 8" key="1">
    <citation type="submission" date="2024-09" db="EMBL/GenBank/DDBJ databases">
        <authorList>
            <person name="Sun Q."/>
            <person name="Mori K."/>
        </authorList>
    </citation>
    <scope>NUCLEOTIDE SEQUENCE [LARGE SCALE GENOMIC DNA]</scope>
    <source>
        <strain evidence="7 8">KCTC 23315</strain>
    </source>
</reference>
<comment type="cofactor">
    <cofactor evidence="1">
        <name>FAD</name>
        <dbReference type="ChEBI" id="CHEBI:57692"/>
    </cofactor>
</comment>
<proteinExistence type="inferred from homology"/>
<evidence type="ECO:0000256" key="5">
    <source>
        <dbReference type="ARBA" id="ARBA00023002"/>
    </source>
</evidence>
<keyword evidence="8" id="KW-1185">Reference proteome</keyword>